<comment type="caution">
    <text evidence="2">The sequence shown here is derived from an EMBL/GenBank/DDBJ whole genome shotgun (WGS) entry which is preliminary data.</text>
</comment>
<dbReference type="PANTHER" id="PTHR30153">
    <property type="entry name" value="REPLICATIVE DNA HELICASE DNAB"/>
    <property type="match status" value="1"/>
</dbReference>
<dbReference type="GO" id="GO:0003678">
    <property type="term" value="F:DNA helicase activity"/>
    <property type="evidence" value="ECO:0007669"/>
    <property type="project" value="InterPro"/>
</dbReference>
<sequence length="250" mass="28714">MNLSNSRRHDRCWQRGDLIIVAARPSVGKTTFALNLAARHCKQGQEAFVFSLEMGTKQLLQRMISTEGHINGQKWRSSAFSDEDYEQATQAVGEISSWRLDILDKKTTLHDIRHAIRKKIQATPDSHPLVIIDYLQLIIPNYKHERHDISLGEITRELKLLAIELEIPIILLSQLNRAVESRQDKRPLMSDLRGSGNIEQDADVVMFLYRDGYYNRDEEGSEDKIEIILSKHRNGPTGTVELGFVREFVH</sequence>
<feature type="domain" description="SF4 helicase" evidence="1">
    <location>
        <begin position="1"/>
        <end position="250"/>
    </location>
</feature>
<dbReference type="GO" id="GO:0006260">
    <property type="term" value="P:DNA replication"/>
    <property type="evidence" value="ECO:0007669"/>
    <property type="project" value="InterPro"/>
</dbReference>
<evidence type="ECO:0000259" key="1">
    <source>
        <dbReference type="PROSITE" id="PS51199"/>
    </source>
</evidence>
<dbReference type="Pfam" id="PF03796">
    <property type="entry name" value="DnaB_C"/>
    <property type="match status" value="1"/>
</dbReference>
<protein>
    <submittedName>
        <fullName evidence="2">AAA family ATPase</fullName>
    </submittedName>
</protein>
<dbReference type="EMBL" id="WJNH01000010">
    <property type="protein sequence ID" value="MRG87618.1"/>
    <property type="molecule type" value="Genomic_DNA"/>
</dbReference>
<dbReference type="Proteomes" id="UP000480185">
    <property type="component" value="Unassembled WGS sequence"/>
</dbReference>
<dbReference type="PROSITE" id="PS51199">
    <property type="entry name" value="SF4_HELICASE"/>
    <property type="match status" value="1"/>
</dbReference>
<reference evidence="2 3" key="1">
    <citation type="submission" date="2019-11" db="EMBL/GenBank/DDBJ databases">
        <authorList>
            <person name="Li J."/>
        </authorList>
    </citation>
    <scope>NUCLEOTIDE SEQUENCE [LARGE SCALE GENOMIC DNA]</scope>
    <source>
        <strain evidence="2 3">J4</strain>
    </source>
</reference>
<dbReference type="InterPro" id="IPR027417">
    <property type="entry name" value="P-loop_NTPase"/>
</dbReference>
<dbReference type="AlphaFoldDB" id="A0A6G1XA06"/>
<dbReference type="GO" id="GO:0005524">
    <property type="term" value="F:ATP binding"/>
    <property type="evidence" value="ECO:0007669"/>
    <property type="project" value="InterPro"/>
</dbReference>
<dbReference type="Gene3D" id="3.40.50.300">
    <property type="entry name" value="P-loop containing nucleotide triphosphate hydrolases"/>
    <property type="match status" value="1"/>
</dbReference>
<dbReference type="CDD" id="cd00984">
    <property type="entry name" value="DnaB_C"/>
    <property type="match status" value="1"/>
</dbReference>
<accession>A0A6G1XA06</accession>
<name>A0A6G1XA06_9BACI</name>
<dbReference type="GO" id="GO:0005829">
    <property type="term" value="C:cytosol"/>
    <property type="evidence" value="ECO:0007669"/>
    <property type="project" value="TreeGrafter"/>
</dbReference>
<evidence type="ECO:0000313" key="3">
    <source>
        <dbReference type="Proteomes" id="UP000480185"/>
    </source>
</evidence>
<dbReference type="PANTHER" id="PTHR30153:SF2">
    <property type="entry name" value="REPLICATIVE DNA HELICASE"/>
    <property type="match status" value="1"/>
</dbReference>
<organism evidence="2 3">
    <name type="scientific">Salinibacillus xinjiangensis</name>
    <dbReference type="NCBI Taxonomy" id="1229268"/>
    <lineage>
        <taxon>Bacteria</taxon>
        <taxon>Bacillati</taxon>
        <taxon>Bacillota</taxon>
        <taxon>Bacilli</taxon>
        <taxon>Bacillales</taxon>
        <taxon>Bacillaceae</taxon>
        <taxon>Salinibacillus</taxon>
    </lineage>
</organism>
<dbReference type="InterPro" id="IPR007694">
    <property type="entry name" value="DNA_helicase_DnaB-like_C"/>
</dbReference>
<keyword evidence="3" id="KW-1185">Reference proteome</keyword>
<gene>
    <name evidence="2" type="ORF">GH754_15125</name>
</gene>
<evidence type="ECO:0000313" key="2">
    <source>
        <dbReference type="EMBL" id="MRG87618.1"/>
    </source>
</evidence>
<proteinExistence type="predicted"/>
<dbReference type="SUPFAM" id="SSF52540">
    <property type="entry name" value="P-loop containing nucleoside triphosphate hydrolases"/>
    <property type="match status" value="1"/>
</dbReference>